<dbReference type="InterPro" id="IPR007401">
    <property type="entry name" value="DUF454"/>
</dbReference>
<feature type="transmembrane region" description="Helical" evidence="2">
    <location>
        <begin position="33"/>
        <end position="50"/>
    </location>
</feature>
<dbReference type="AlphaFoldDB" id="A0A1I3U6B6"/>
<protein>
    <recommendedName>
        <fullName evidence="1">Inner membrane protein</fullName>
    </recommendedName>
</protein>
<name>A0A1I3U6B6_9GAMM</name>
<dbReference type="GO" id="GO:0005886">
    <property type="term" value="C:plasma membrane"/>
    <property type="evidence" value="ECO:0007669"/>
    <property type="project" value="UniProtKB-SubCell"/>
</dbReference>
<reference evidence="4" key="1">
    <citation type="submission" date="2016-10" db="EMBL/GenBank/DDBJ databases">
        <authorList>
            <person name="Varghese N."/>
            <person name="Submissions S."/>
        </authorList>
    </citation>
    <scope>NUCLEOTIDE SEQUENCE [LARGE SCALE GENOMIC DNA]</scope>
    <source>
        <strain evidence="4">DSM 11578</strain>
    </source>
</reference>
<organism evidence="3 4">
    <name type="scientific">Methylophaga sulfidovorans</name>
    <dbReference type="NCBI Taxonomy" id="45496"/>
    <lineage>
        <taxon>Bacteria</taxon>
        <taxon>Pseudomonadati</taxon>
        <taxon>Pseudomonadota</taxon>
        <taxon>Gammaproteobacteria</taxon>
        <taxon>Thiotrichales</taxon>
        <taxon>Piscirickettsiaceae</taxon>
        <taxon>Methylophaga</taxon>
    </lineage>
</organism>
<keyword evidence="1 2" id="KW-0472">Membrane</keyword>
<dbReference type="RefSeq" id="WP_091711340.1">
    <property type="nucleotide sequence ID" value="NZ_FOSH01000001.1"/>
</dbReference>
<comment type="subcellular location">
    <subcellularLocation>
        <location evidence="1">Cell inner membrane</location>
        <topology evidence="1">Multi-pass membrane protein</topology>
    </subcellularLocation>
</comment>
<evidence type="ECO:0000313" key="4">
    <source>
        <dbReference type="Proteomes" id="UP000198924"/>
    </source>
</evidence>
<evidence type="ECO:0000256" key="1">
    <source>
        <dbReference type="PIRNR" id="PIRNR016789"/>
    </source>
</evidence>
<proteinExistence type="predicted"/>
<evidence type="ECO:0000313" key="3">
    <source>
        <dbReference type="EMBL" id="SFJ79064.1"/>
    </source>
</evidence>
<feature type="transmembrane region" description="Helical" evidence="2">
    <location>
        <begin position="81"/>
        <end position="98"/>
    </location>
</feature>
<feature type="transmembrane region" description="Helical" evidence="2">
    <location>
        <begin position="104"/>
        <end position="120"/>
    </location>
</feature>
<keyword evidence="2" id="KW-0812">Transmembrane</keyword>
<dbReference type="PANTHER" id="PTHR35813">
    <property type="entry name" value="INNER MEMBRANE PROTEIN YBAN"/>
    <property type="match status" value="1"/>
</dbReference>
<dbReference type="PANTHER" id="PTHR35813:SF1">
    <property type="entry name" value="INNER MEMBRANE PROTEIN YBAN"/>
    <property type="match status" value="1"/>
</dbReference>
<dbReference type="Proteomes" id="UP000198924">
    <property type="component" value="Unassembled WGS sequence"/>
</dbReference>
<dbReference type="PIRSF" id="PIRSF016789">
    <property type="entry name" value="DUF454"/>
    <property type="match status" value="1"/>
</dbReference>
<dbReference type="STRING" id="45496.SAMN04488079_101221"/>
<dbReference type="OrthoDB" id="9816293at2"/>
<keyword evidence="4" id="KW-1185">Reference proteome</keyword>
<keyword evidence="1" id="KW-1003">Cell membrane</keyword>
<gene>
    <name evidence="3" type="ORF">SAMN04488079_101221</name>
</gene>
<feature type="transmembrane region" description="Helical" evidence="2">
    <location>
        <begin position="7"/>
        <end position="27"/>
    </location>
</feature>
<keyword evidence="2" id="KW-1133">Transmembrane helix</keyword>
<evidence type="ECO:0000256" key="2">
    <source>
        <dbReference type="SAM" id="Phobius"/>
    </source>
</evidence>
<dbReference type="Pfam" id="PF04304">
    <property type="entry name" value="DUF454"/>
    <property type="match status" value="1"/>
</dbReference>
<keyword evidence="1" id="KW-0997">Cell inner membrane</keyword>
<accession>A0A1I3U6B6</accession>
<dbReference type="EMBL" id="FOSH01000001">
    <property type="protein sequence ID" value="SFJ79064.1"/>
    <property type="molecule type" value="Genomic_DNA"/>
</dbReference>
<sequence>MRTRIKHLVLICLGWMFVALGIIGVILPLMPTTIFLILALACFAESSPRFHQMLLNHKWFGPPLRQWQQTHSMRRDVKKKVYLIIILSFAISIGAVWGRLWLQVMLFVIGLTLLACIYRIKESN</sequence>